<organism evidence="1 2">
    <name type="scientific">Candidatus Desulfovibrio intestinavium</name>
    <dbReference type="NCBI Taxonomy" id="2838534"/>
    <lineage>
        <taxon>Bacteria</taxon>
        <taxon>Pseudomonadati</taxon>
        <taxon>Thermodesulfobacteriota</taxon>
        <taxon>Desulfovibrionia</taxon>
        <taxon>Desulfovibrionales</taxon>
        <taxon>Desulfovibrionaceae</taxon>
        <taxon>Desulfovibrio</taxon>
    </lineage>
</organism>
<comment type="caution">
    <text evidence="1">The sequence shown here is derived from an EMBL/GenBank/DDBJ whole genome shotgun (WGS) entry which is preliminary data.</text>
</comment>
<proteinExistence type="predicted"/>
<name>A0A9D2HLJ0_9BACT</name>
<dbReference type="GO" id="GO:0019068">
    <property type="term" value="P:virion assembly"/>
    <property type="evidence" value="ECO:0007669"/>
    <property type="project" value="InterPro"/>
</dbReference>
<gene>
    <name evidence="1" type="ORF">H9784_00490</name>
</gene>
<evidence type="ECO:0000313" key="1">
    <source>
        <dbReference type="EMBL" id="HJA78039.1"/>
    </source>
</evidence>
<dbReference type="Pfam" id="PF05354">
    <property type="entry name" value="Phage_attach"/>
    <property type="match status" value="1"/>
</dbReference>
<dbReference type="InterPro" id="IPR053734">
    <property type="entry name" value="Phage_Head-Tail_Connect_sf"/>
</dbReference>
<dbReference type="InterPro" id="IPR008018">
    <property type="entry name" value="Phage_tail_attach_FII"/>
</dbReference>
<reference evidence="1" key="2">
    <citation type="submission" date="2021-04" db="EMBL/GenBank/DDBJ databases">
        <authorList>
            <person name="Gilroy R."/>
        </authorList>
    </citation>
    <scope>NUCLEOTIDE SEQUENCE</scope>
    <source>
        <strain evidence="1">5032</strain>
    </source>
</reference>
<dbReference type="Gene3D" id="2.40.10.180">
    <property type="entry name" value="Phage tail proteins"/>
    <property type="match status" value="1"/>
</dbReference>
<evidence type="ECO:0000313" key="2">
    <source>
        <dbReference type="Proteomes" id="UP000823821"/>
    </source>
</evidence>
<dbReference type="Proteomes" id="UP000823821">
    <property type="component" value="Unassembled WGS sequence"/>
</dbReference>
<sequence length="119" mass="12944">MSQPSPFDAVLEDDTQRILQSALGPACTVMLYDDAGHPHELRALYGQPGVDVQPGQASAPVVNVSPALQLSCRDVQTALGRDLCARDRVTVRNRPYRILSVMDDGYGLLECRLLEAAHV</sequence>
<reference evidence="1" key="1">
    <citation type="journal article" date="2021" name="PeerJ">
        <title>Extensive microbial diversity within the chicken gut microbiome revealed by metagenomics and culture.</title>
        <authorList>
            <person name="Gilroy R."/>
            <person name="Ravi A."/>
            <person name="Getino M."/>
            <person name="Pursley I."/>
            <person name="Horton D.L."/>
            <person name="Alikhan N.F."/>
            <person name="Baker D."/>
            <person name="Gharbi K."/>
            <person name="Hall N."/>
            <person name="Watson M."/>
            <person name="Adriaenssens E.M."/>
            <person name="Foster-Nyarko E."/>
            <person name="Jarju S."/>
            <person name="Secka A."/>
            <person name="Antonio M."/>
            <person name="Oren A."/>
            <person name="Chaudhuri R.R."/>
            <person name="La Ragione R."/>
            <person name="Hildebrand F."/>
            <person name="Pallen M.J."/>
        </authorList>
    </citation>
    <scope>NUCLEOTIDE SEQUENCE</scope>
    <source>
        <strain evidence="1">5032</strain>
    </source>
</reference>
<accession>A0A9D2HLJ0</accession>
<dbReference type="EMBL" id="DWZD01000005">
    <property type="protein sequence ID" value="HJA78039.1"/>
    <property type="molecule type" value="Genomic_DNA"/>
</dbReference>
<dbReference type="AlphaFoldDB" id="A0A9D2HLJ0"/>
<protein>
    <submittedName>
        <fullName evidence="1">Uncharacterized protein</fullName>
    </submittedName>
</protein>